<evidence type="ECO:0000313" key="6">
    <source>
        <dbReference type="EMBL" id="NIH69318.1"/>
    </source>
</evidence>
<feature type="binding site" evidence="2">
    <location>
        <position position="62"/>
    </location>
    <ligand>
        <name>Zn(2+)</name>
        <dbReference type="ChEBI" id="CHEBI:29105"/>
        <label>2</label>
    </ligand>
</feature>
<dbReference type="InterPro" id="IPR001952">
    <property type="entry name" value="Alkaline_phosphatase"/>
</dbReference>
<keyword evidence="4" id="KW-0732">Signal</keyword>
<reference evidence="5" key="4">
    <citation type="submission" date="2024-05" db="EMBL/GenBank/DDBJ databases">
        <authorList>
            <person name="Sun Q."/>
            <person name="Zhou Y."/>
        </authorList>
    </citation>
    <scope>NUCLEOTIDE SEQUENCE</scope>
    <source>
        <strain evidence="5">CGMCC 4.5581</strain>
    </source>
</reference>
<dbReference type="PANTHER" id="PTHR11596">
    <property type="entry name" value="ALKALINE PHOSPHATASE"/>
    <property type="match status" value="1"/>
</dbReference>
<feature type="binding site" evidence="2">
    <location>
        <position position="66"/>
    </location>
    <ligand>
        <name>Zn(2+)</name>
        <dbReference type="ChEBI" id="CHEBI:29105"/>
        <label>2</label>
    </ligand>
</feature>
<keyword evidence="1" id="KW-0597">Phosphoprotein</keyword>
<feature type="region of interest" description="Disordered" evidence="3">
    <location>
        <begin position="109"/>
        <end position="130"/>
    </location>
</feature>
<feature type="binding site" evidence="2">
    <location>
        <position position="105"/>
    </location>
    <ligand>
        <name>Zn(2+)</name>
        <dbReference type="ChEBI" id="CHEBI:29105"/>
        <label>2</label>
    </ligand>
</feature>
<organism evidence="6 7">
    <name type="scientific">Modestobacter marinus</name>
    <dbReference type="NCBI Taxonomy" id="477641"/>
    <lineage>
        <taxon>Bacteria</taxon>
        <taxon>Bacillati</taxon>
        <taxon>Actinomycetota</taxon>
        <taxon>Actinomycetes</taxon>
        <taxon>Geodermatophilales</taxon>
        <taxon>Geodermatophilaceae</taxon>
        <taxon>Modestobacter</taxon>
    </lineage>
</organism>
<dbReference type="InterPro" id="IPR021527">
    <property type="entry name" value="DUF2795"/>
</dbReference>
<evidence type="ECO:0008006" key="9">
    <source>
        <dbReference type="Google" id="ProtNLM"/>
    </source>
</evidence>
<comment type="cofactor">
    <cofactor evidence="2">
        <name>Zn(2+)</name>
        <dbReference type="ChEBI" id="CHEBI:29105"/>
    </cofactor>
    <text evidence="2">Binds 2 Zn(2+) ions.</text>
</comment>
<proteinExistence type="predicted"/>
<evidence type="ECO:0000313" key="8">
    <source>
        <dbReference type="Proteomes" id="UP000648663"/>
    </source>
</evidence>
<feature type="binding site" evidence="2">
    <location>
        <position position="150"/>
    </location>
    <ligand>
        <name>Zn(2+)</name>
        <dbReference type="ChEBI" id="CHEBI:29105"/>
        <label>2</label>
    </ligand>
</feature>
<dbReference type="SUPFAM" id="SSF53649">
    <property type="entry name" value="Alkaline phosphatase-like"/>
    <property type="match status" value="1"/>
</dbReference>
<dbReference type="Pfam" id="PF11387">
    <property type="entry name" value="DUF2795"/>
    <property type="match status" value="1"/>
</dbReference>
<dbReference type="Proteomes" id="UP000552836">
    <property type="component" value="Unassembled WGS sequence"/>
</dbReference>
<evidence type="ECO:0000256" key="4">
    <source>
        <dbReference type="SAM" id="SignalP"/>
    </source>
</evidence>
<keyword evidence="2" id="KW-0479">Metal-binding</keyword>
<sequence>MQQTHASGSRRWPLAIAVGALSATVAFTVGGVSTAAAGDDNRGQGARDQDEAQNAILEEAVDEQAHANNAEKTIEAVALMDEAVAVAKEFAEQDDDTLLVTTADHETGGMAVEDTGTEDESGIAPSTADGPFDVADSEYQFVVDWTTSGHTNVDVPLTAMGPGAERLTGYFENTFVHQVIQESLFSGEADGGNNPGTVVTRNQVMRWLHRVDFPVAGSDLVQAVRDRGAPEAVVAELERRLGDKNFAGIDDVTRALDR</sequence>
<protein>
    <recommendedName>
        <fullName evidence="9">Alkaline phosphatase</fullName>
    </recommendedName>
</protein>
<accession>A0A846LV13</accession>
<evidence type="ECO:0000313" key="5">
    <source>
        <dbReference type="EMBL" id="GGL83121.1"/>
    </source>
</evidence>
<reference evidence="8" key="2">
    <citation type="journal article" date="2019" name="Int. J. Syst. Evol. Microbiol.">
        <title>The Global Catalogue of Microorganisms (GCM) 10K type strain sequencing project: providing services to taxonomists for standard genome sequencing and annotation.</title>
        <authorList>
            <consortium name="The Broad Institute Genomics Platform"/>
            <consortium name="The Broad Institute Genome Sequencing Center for Infectious Disease"/>
            <person name="Wu L."/>
            <person name="Ma J."/>
        </authorList>
    </citation>
    <scope>NUCLEOTIDE SEQUENCE [LARGE SCALE GENOMIC DNA]</scope>
    <source>
        <strain evidence="8">CGMCC 4.5581</strain>
    </source>
</reference>
<gene>
    <name evidence="6" type="ORF">FB380_003806</name>
    <name evidence="5" type="ORF">GCM10011589_44420</name>
</gene>
<evidence type="ECO:0000256" key="1">
    <source>
        <dbReference type="ARBA" id="ARBA00022553"/>
    </source>
</evidence>
<dbReference type="Pfam" id="PF00245">
    <property type="entry name" value="Alk_phosphatase"/>
    <property type="match status" value="1"/>
</dbReference>
<evidence type="ECO:0000256" key="3">
    <source>
        <dbReference type="SAM" id="MobiDB-lite"/>
    </source>
</evidence>
<name>A0A846LV13_9ACTN</name>
<dbReference type="EMBL" id="BMMI01000011">
    <property type="protein sequence ID" value="GGL83121.1"/>
    <property type="molecule type" value="Genomic_DNA"/>
</dbReference>
<dbReference type="PANTHER" id="PTHR11596:SF5">
    <property type="entry name" value="ALKALINE PHOSPHATASE"/>
    <property type="match status" value="1"/>
</dbReference>
<feature type="signal peptide" evidence="4">
    <location>
        <begin position="1"/>
        <end position="28"/>
    </location>
</feature>
<dbReference type="GO" id="GO:0046872">
    <property type="term" value="F:metal ion binding"/>
    <property type="evidence" value="ECO:0007669"/>
    <property type="project" value="UniProtKB-KW"/>
</dbReference>
<dbReference type="RefSeq" id="WP_166756844.1">
    <property type="nucleotide sequence ID" value="NZ_BAABJU010000024.1"/>
</dbReference>
<evidence type="ECO:0000313" key="7">
    <source>
        <dbReference type="Proteomes" id="UP000552836"/>
    </source>
</evidence>
<evidence type="ECO:0000256" key="2">
    <source>
        <dbReference type="PIRSR" id="PIRSR601952-2"/>
    </source>
</evidence>
<dbReference type="Gene3D" id="3.40.720.10">
    <property type="entry name" value="Alkaline Phosphatase, subunit A"/>
    <property type="match status" value="1"/>
</dbReference>
<reference evidence="6 7" key="3">
    <citation type="submission" date="2020-02" db="EMBL/GenBank/DDBJ databases">
        <title>Sequencing the genomes of 1000 actinobacteria strains.</title>
        <authorList>
            <person name="Klenk H.-P."/>
        </authorList>
    </citation>
    <scope>NUCLEOTIDE SEQUENCE [LARGE SCALE GENOMIC DNA]</scope>
    <source>
        <strain evidence="6 7">DSM 45201</strain>
    </source>
</reference>
<dbReference type="EMBL" id="JAAMPA010000002">
    <property type="protein sequence ID" value="NIH69318.1"/>
    <property type="molecule type" value="Genomic_DNA"/>
</dbReference>
<feature type="binding site" evidence="2">
    <location>
        <position position="104"/>
    </location>
    <ligand>
        <name>Zn(2+)</name>
        <dbReference type="ChEBI" id="CHEBI:29105"/>
        <label>2</label>
    </ligand>
</feature>
<reference evidence="5" key="1">
    <citation type="journal article" date="2014" name="Int. J. Syst. Evol. Microbiol.">
        <title>Complete genome of a new Firmicutes species belonging to the dominant human colonic microbiota ('Ruminococcus bicirculans') reveals two chromosomes and a selective capacity to utilize plant glucans.</title>
        <authorList>
            <consortium name="NISC Comparative Sequencing Program"/>
            <person name="Wegmann U."/>
            <person name="Louis P."/>
            <person name="Goesmann A."/>
            <person name="Henrissat B."/>
            <person name="Duncan S.H."/>
            <person name="Flint H.J."/>
        </authorList>
    </citation>
    <scope>NUCLEOTIDE SEQUENCE</scope>
    <source>
        <strain evidence="5">CGMCC 4.5581</strain>
    </source>
</reference>
<dbReference type="InterPro" id="IPR017850">
    <property type="entry name" value="Alkaline_phosphatase_core_sf"/>
</dbReference>
<dbReference type="Proteomes" id="UP000648663">
    <property type="component" value="Unassembled WGS sequence"/>
</dbReference>
<feature type="chain" id="PRO_5038613601" description="Alkaline phosphatase" evidence="4">
    <location>
        <begin position="29"/>
        <end position="258"/>
    </location>
</feature>
<keyword evidence="2" id="KW-0862">Zinc</keyword>
<comment type="caution">
    <text evidence="6">The sequence shown here is derived from an EMBL/GenBank/DDBJ whole genome shotgun (WGS) entry which is preliminary data.</text>
</comment>
<dbReference type="GO" id="GO:0004035">
    <property type="term" value="F:alkaline phosphatase activity"/>
    <property type="evidence" value="ECO:0007669"/>
    <property type="project" value="TreeGrafter"/>
</dbReference>
<dbReference type="AlphaFoldDB" id="A0A846LV13"/>
<keyword evidence="8" id="KW-1185">Reference proteome</keyword>